<protein>
    <submittedName>
        <fullName evidence="1">Uncharacterized protein</fullName>
    </submittedName>
</protein>
<evidence type="ECO:0000313" key="3">
    <source>
        <dbReference type="Proteomes" id="UP000499080"/>
    </source>
</evidence>
<dbReference type="EMBL" id="BGPR01026584">
    <property type="protein sequence ID" value="GBN96423.1"/>
    <property type="molecule type" value="Genomic_DNA"/>
</dbReference>
<dbReference type="AlphaFoldDB" id="A0A4Y2T9E0"/>
<gene>
    <name evidence="2" type="ORF">AVEN_121706_1</name>
    <name evidence="1" type="ORF">AVEN_193541_1</name>
</gene>
<proteinExistence type="predicted"/>
<evidence type="ECO:0000313" key="1">
    <source>
        <dbReference type="EMBL" id="GBN96423.1"/>
    </source>
</evidence>
<sequence length="92" mass="10891">MFSKSTISCDLFPVYFVKNILNYSHLLLQNATQQYCLRFNNPPDGTTYLLLVNGRFERRLCKKPQYYEKREESMCVELRRSGTLALKMVMPQ</sequence>
<accession>A0A4Y2T9E0</accession>
<comment type="caution">
    <text evidence="1">The sequence shown here is derived from an EMBL/GenBank/DDBJ whole genome shotgun (WGS) entry which is preliminary data.</text>
</comment>
<keyword evidence="3" id="KW-1185">Reference proteome</keyword>
<evidence type="ECO:0000313" key="2">
    <source>
        <dbReference type="EMBL" id="GBN96442.1"/>
    </source>
</evidence>
<dbReference type="Proteomes" id="UP000499080">
    <property type="component" value="Unassembled WGS sequence"/>
</dbReference>
<organism evidence="1 3">
    <name type="scientific">Araneus ventricosus</name>
    <name type="common">Orbweaver spider</name>
    <name type="synonym">Epeira ventricosa</name>
    <dbReference type="NCBI Taxonomy" id="182803"/>
    <lineage>
        <taxon>Eukaryota</taxon>
        <taxon>Metazoa</taxon>
        <taxon>Ecdysozoa</taxon>
        <taxon>Arthropoda</taxon>
        <taxon>Chelicerata</taxon>
        <taxon>Arachnida</taxon>
        <taxon>Araneae</taxon>
        <taxon>Araneomorphae</taxon>
        <taxon>Entelegynae</taxon>
        <taxon>Araneoidea</taxon>
        <taxon>Araneidae</taxon>
        <taxon>Araneus</taxon>
    </lineage>
</organism>
<dbReference type="EMBL" id="BGPR01026591">
    <property type="protein sequence ID" value="GBN96442.1"/>
    <property type="molecule type" value="Genomic_DNA"/>
</dbReference>
<name>A0A4Y2T9E0_ARAVE</name>
<reference evidence="1 3" key="1">
    <citation type="journal article" date="2019" name="Sci. Rep.">
        <title>Orb-weaving spider Araneus ventricosus genome elucidates the spidroin gene catalogue.</title>
        <authorList>
            <person name="Kono N."/>
            <person name="Nakamura H."/>
            <person name="Ohtoshi R."/>
            <person name="Moran D.A.P."/>
            <person name="Shinohara A."/>
            <person name="Yoshida Y."/>
            <person name="Fujiwara M."/>
            <person name="Mori M."/>
            <person name="Tomita M."/>
            <person name="Arakawa K."/>
        </authorList>
    </citation>
    <scope>NUCLEOTIDE SEQUENCE [LARGE SCALE GENOMIC DNA]</scope>
</reference>